<protein>
    <recommendedName>
        <fullName evidence="3">CHHC U11-48K-type domain-containing protein</fullName>
    </recommendedName>
</protein>
<proteinExistence type="predicted"/>
<reference evidence="1" key="1">
    <citation type="submission" date="2014-09" db="EMBL/GenBank/DDBJ databases">
        <title>Genome sequence of the luminous mushroom Mycena chlorophos for searching fungal bioluminescence genes.</title>
        <authorList>
            <person name="Tanaka Y."/>
            <person name="Kasuga D."/>
            <person name="Oba Y."/>
            <person name="Hase S."/>
            <person name="Sato K."/>
            <person name="Oba Y."/>
            <person name="Sakakibara Y."/>
        </authorList>
    </citation>
    <scope>NUCLEOTIDE SEQUENCE</scope>
</reference>
<accession>A0ABQ0L6L6</accession>
<gene>
    <name evidence="1" type="ORF">MCHLO_04283</name>
</gene>
<name>A0ABQ0L6L6_MYCCL</name>
<dbReference type="Proteomes" id="UP000815677">
    <property type="component" value="Unassembled WGS sequence"/>
</dbReference>
<keyword evidence="2" id="KW-1185">Reference proteome</keyword>
<evidence type="ECO:0000313" key="1">
    <source>
        <dbReference type="EMBL" id="GAT46784.1"/>
    </source>
</evidence>
<evidence type="ECO:0000313" key="2">
    <source>
        <dbReference type="Proteomes" id="UP000815677"/>
    </source>
</evidence>
<organism evidence="1 2">
    <name type="scientific">Mycena chlorophos</name>
    <name type="common">Agaric fungus</name>
    <name type="synonym">Agaricus chlorophos</name>
    <dbReference type="NCBI Taxonomy" id="658473"/>
    <lineage>
        <taxon>Eukaryota</taxon>
        <taxon>Fungi</taxon>
        <taxon>Dikarya</taxon>
        <taxon>Basidiomycota</taxon>
        <taxon>Agaricomycotina</taxon>
        <taxon>Agaricomycetes</taxon>
        <taxon>Agaricomycetidae</taxon>
        <taxon>Agaricales</taxon>
        <taxon>Marasmiineae</taxon>
        <taxon>Mycenaceae</taxon>
        <taxon>Mycena</taxon>
    </lineage>
</organism>
<evidence type="ECO:0008006" key="3">
    <source>
        <dbReference type="Google" id="ProtNLM"/>
    </source>
</evidence>
<sequence length="214" mass="25315">MGRTPRYLTQESKLAAKAAQKAAWEKTFGGQFIRKQQREAHSRRHTTATRIPRLSLLPSQLYIWLKCPESPDYNKHPNFCKALHDDYDTEPIAHWLEDPPFEDPEEYRATRAGSAYEAETKQLVYAVHARRMRAVQAREVARRQFEERVGRFYAMDAWRNQARHLLYQWNRAVGGVADYNTKTQAREHAMSLVHLYWLSTELDRLYHLKFLKSH</sequence>
<dbReference type="EMBL" id="DF842764">
    <property type="protein sequence ID" value="GAT46784.1"/>
    <property type="molecule type" value="Genomic_DNA"/>
</dbReference>